<reference evidence="1 2" key="1">
    <citation type="journal article" date="2016" name="Mol. Biol. Evol.">
        <title>Comparative Genomics of Early-Diverging Mushroom-Forming Fungi Provides Insights into the Origins of Lignocellulose Decay Capabilities.</title>
        <authorList>
            <person name="Nagy L.G."/>
            <person name="Riley R."/>
            <person name="Tritt A."/>
            <person name="Adam C."/>
            <person name="Daum C."/>
            <person name="Floudas D."/>
            <person name="Sun H."/>
            <person name="Yadav J.S."/>
            <person name="Pangilinan J."/>
            <person name="Larsson K.H."/>
            <person name="Matsuura K."/>
            <person name="Barry K."/>
            <person name="Labutti K."/>
            <person name="Kuo R."/>
            <person name="Ohm R.A."/>
            <person name="Bhattacharya S.S."/>
            <person name="Shirouzu T."/>
            <person name="Yoshinaga Y."/>
            <person name="Martin F.M."/>
            <person name="Grigoriev I.V."/>
            <person name="Hibbett D.S."/>
        </authorList>
    </citation>
    <scope>NUCLEOTIDE SEQUENCE [LARGE SCALE GENOMIC DNA]</scope>
    <source>
        <strain evidence="1 2">TUFC12733</strain>
    </source>
</reference>
<evidence type="ECO:0000313" key="1">
    <source>
        <dbReference type="EMBL" id="KZO91984.1"/>
    </source>
</evidence>
<proteinExistence type="predicted"/>
<sequence length="280" mass="31632">MVGTAGELVMSLMDLSHDRTFDSTQYLHFRPDAAYKSRLLLAILSSPVIFFLLPLSTDRSMAQPADPPLRLPYYLAQLDKISIPLFPQLTIQPTCLDGVQRRIALAQWPNRAPLSLHETATRILQLLTNGFSRFNCAITKTWEDKFNTYFVVDIMPRGEARYGVKQMQALVRLYDGVDYRTRLNQVSEVYTMSFLKRDSGDAIPVPYVYAYGQNKSLLGCPFVVLEVKQRSTTTLALGFENLSTAAKENAIRDLEFQDGLPTGFSFAEQHTSPSCYVHVD</sequence>
<organism evidence="1 2">
    <name type="scientific">Calocera viscosa (strain TUFC12733)</name>
    <dbReference type="NCBI Taxonomy" id="1330018"/>
    <lineage>
        <taxon>Eukaryota</taxon>
        <taxon>Fungi</taxon>
        <taxon>Dikarya</taxon>
        <taxon>Basidiomycota</taxon>
        <taxon>Agaricomycotina</taxon>
        <taxon>Dacrymycetes</taxon>
        <taxon>Dacrymycetales</taxon>
        <taxon>Dacrymycetaceae</taxon>
        <taxon>Calocera</taxon>
    </lineage>
</organism>
<accession>A0A167HU62</accession>
<gene>
    <name evidence="1" type="ORF">CALVIDRAFT_601818</name>
</gene>
<dbReference type="EMBL" id="KV417315">
    <property type="protein sequence ID" value="KZO91984.1"/>
    <property type="molecule type" value="Genomic_DNA"/>
</dbReference>
<name>A0A167HU62_CALVF</name>
<dbReference type="Proteomes" id="UP000076738">
    <property type="component" value="Unassembled WGS sequence"/>
</dbReference>
<evidence type="ECO:0000313" key="2">
    <source>
        <dbReference type="Proteomes" id="UP000076738"/>
    </source>
</evidence>
<protein>
    <submittedName>
        <fullName evidence="1">Uncharacterized protein</fullName>
    </submittedName>
</protein>
<dbReference type="AlphaFoldDB" id="A0A167HU62"/>
<keyword evidence="2" id="KW-1185">Reference proteome</keyword>